<keyword evidence="1" id="KW-0472">Membrane</keyword>
<evidence type="ECO:0000256" key="1">
    <source>
        <dbReference type="SAM" id="Phobius"/>
    </source>
</evidence>
<dbReference type="AlphaFoldDB" id="A0A8T3BEJ6"/>
<keyword evidence="1" id="KW-0812">Transmembrane</keyword>
<comment type="caution">
    <text evidence="2">The sequence shown here is derived from an EMBL/GenBank/DDBJ whole genome shotgun (WGS) entry which is preliminary data.</text>
</comment>
<evidence type="ECO:0000313" key="2">
    <source>
        <dbReference type="EMBL" id="KAI0511436.1"/>
    </source>
</evidence>
<reference evidence="2" key="1">
    <citation type="journal article" date="2022" name="Front. Genet.">
        <title>Chromosome-Scale Assembly of the Dendrobium nobile Genome Provides Insights Into the Molecular Mechanism of the Biosynthesis of the Medicinal Active Ingredient of Dendrobium.</title>
        <authorList>
            <person name="Xu Q."/>
            <person name="Niu S.-C."/>
            <person name="Li K.-L."/>
            <person name="Zheng P.-J."/>
            <person name="Zhang X.-J."/>
            <person name="Jia Y."/>
            <person name="Liu Y."/>
            <person name="Niu Y.-X."/>
            <person name="Yu L.-H."/>
            <person name="Chen D.-F."/>
            <person name="Zhang G.-Q."/>
        </authorList>
    </citation>
    <scope>NUCLEOTIDE SEQUENCE</scope>
    <source>
        <tissue evidence="2">Leaf</tissue>
    </source>
</reference>
<organism evidence="2 3">
    <name type="scientific">Dendrobium nobile</name>
    <name type="common">Orchid</name>
    <dbReference type="NCBI Taxonomy" id="94219"/>
    <lineage>
        <taxon>Eukaryota</taxon>
        <taxon>Viridiplantae</taxon>
        <taxon>Streptophyta</taxon>
        <taxon>Embryophyta</taxon>
        <taxon>Tracheophyta</taxon>
        <taxon>Spermatophyta</taxon>
        <taxon>Magnoliopsida</taxon>
        <taxon>Liliopsida</taxon>
        <taxon>Asparagales</taxon>
        <taxon>Orchidaceae</taxon>
        <taxon>Epidendroideae</taxon>
        <taxon>Malaxideae</taxon>
        <taxon>Dendrobiinae</taxon>
        <taxon>Dendrobium</taxon>
    </lineage>
</organism>
<dbReference type="Proteomes" id="UP000829196">
    <property type="component" value="Unassembled WGS sequence"/>
</dbReference>
<accession>A0A8T3BEJ6</accession>
<protein>
    <submittedName>
        <fullName evidence="2">Uncharacterized protein</fullName>
    </submittedName>
</protein>
<keyword evidence="3" id="KW-1185">Reference proteome</keyword>
<dbReference type="EMBL" id="JAGYWB010000009">
    <property type="protein sequence ID" value="KAI0511436.1"/>
    <property type="molecule type" value="Genomic_DNA"/>
</dbReference>
<sequence>MHLKYLKELSSIDPDSDWDSFEAKNYVANCSSLALRLAQLPPMVGFFSIISVSSIFATSLMFLSHSTLSQRLAFSSSFAFFSSYFAFFSSCRLLA</sequence>
<feature type="transmembrane region" description="Helical" evidence="1">
    <location>
        <begin position="72"/>
        <end position="94"/>
    </location>
</feature>
<gene>
    <name evidence="2" type="ORF">KFK09_012066</name>
</gene>
<feature type="transmembrane region" description="Helical" evidence="1">
    <location>
        <begin position="44"/>
        <end position="66"/>
    </location>
</feature>
<name>A0A8T3BEJ6_DENNO</name>
<evidence type="ECO:0000313" key="3">
    <source>
        <dbReference type="Proteomes" id="UP000829196"/>
    </source>
</evidence>
<proteinExistence type="predicted"/>
<keyword evidence="1" id="KW-1133">Transmembrane helix</keyword>